<dbReference type="InterPro" id="IPR017452">
    <property type="entry name" value="GPCR_Rhodpsn_7TM"/>
</dbReference>
<gene>
    <name evidence="15" type="ORF">U0070_002561</name>
</gene>
<dbReference type="CDD" id="cd15150">
    <property type="entry name" value="7tmA_P2Y12"/>
    <property type="match status" value="1"/>
</dbReference>
<feature type="transmembrane region" description="Helical" evidence="13">
    <location>
        <begin position="195"/>
        <end position="219"/>
    </location>
</feature>
<dbReference type="InterPro" id="IPR000276">
    <property type="entry name" value="GPCR_Rhodpsn"/>
</dbReference>
<feature type="transmembrane region" description="Helical" evidence="13">
    <location>
        <begin position="456"/>
        <end position="474"/>
    </location>
</feature>
<dbReference type="PANTHER" id="PTHR24233">
    <property type="entry name" value="P2Y PURINOCEPTOR-RELATED G-PROTEIN COUPLED RECEPTOR"/>
    <property type="match status" value="1"/>
</dbReference>
<keyword evidence="16" id="KW-1185">Reference proteome</keyword>
<dbReference type="PRINTS" id="PR01735">
    <property type="entry name" value="P2Y13PRNCPTR"/>
</dbReference>
<dbReference type="Proteomes" id="UP001488838">
    <property type="component" value="Unassembled WGS sequence"/>
</dbReference>
<evidence type="ECO:0000256" key="11">
    <source>
        <dbReference type="RuleBase" id="RU000688"/>
    </source>
</evidence>
<reference evidence="15 16" key="1">
    <citation type="journal article" date="2023" name="bioRxiv">
        <title>Conserved and derived expression patterns and positive selection on dental genes reveal complex evolutionary context of ever-growing rodent molars.</title>
        <authorList>
            <person name="Calamari Z.T."/>
            <person name="Song A."/>
            <person name="Cohen E."/>
            <person name="Akter M."/>
            <person name="Roy R.D."/>
            <person name="Hallikas O."/>
            <person name="Christensen M.M."/>
            <person name="Li P."/>
            <person name="Marangoni P."/>
            <person name="Jernvall J."/>
            <person name="Klein O.D."/>
        </authorList>
    </citation>
    <scope>NUCLEOTIDE SEQUENCE [LARGE SCALE GENOMIC DNA]</scope>
    <source>
        <strain evidence="15">V071</strain>
    </source>
</reference>
<dbReference type="GO" id="GO:0007596">
    <property type="term" value="P:blood coagulation"/>
    <property type="evidence" value="ECO:0007669"/>
    <property type="project" value="InterPro"/>
</dbReference>
<keyword evidence="9" id="KW-0325">Glycoprotein</keyword>
<dbReference type="EMBL" id="JBBHLL010000213">
    <property type="protein sequence ID" value="KAK7809772.1"/>
    <property type="molecule type" value="Genomic_DNA"/>
</dbReference>
<feature type="transmembrane region" description="Helical" evidence="13">
    <location>
        <begin position="108"/>
        <end position="126"/>
    </location>
</feature>
<evidence type="ECO:0000256" key="9">
    <source>
        <dbReference type="ARBA" id="ARBA00023180"/>
    </source>
</evidence>
<feature type="domain" description="G-protein coupled receptors family 1 profile" evidence="14">
    <location>
        <begin position="48"/>
        <end position="304"/>
    </location>
</feature>
<dbReference type="PRINTS" id="PR00237">
    <property type="entry name" value="GPCRRHODOPSN"/>
</dbReference>
<dbReference type="Pfam" id="PF00001">
    <property type="entry name" value="7tm_1"/>
    <property type="match status" value="2"/>
</dbReference>
<organism evidence="15 16">
    <name type="scientific">Myodes glareolus</name>
    <name type="common">Bank vole</name>
    <name type="synonym">Clethrionomys glareolus</name>
    <dbReference type="NCBI Taxonomy" id="447135"/>
    <lineage>
        <taxon>Eukaryota</taxon>
        <taxon>Metazoa</taxon>
        <taxon>Chordata</taxon>
        <taxon>Craniata</taxon>
        <taxon>Vertebrata</taxon>
        <taxon>Euteleostomi</taxon>
        <taxon>Mammalia</taxon>
        <taxon>Eutheria</taxon>
        <taxon>Euarchontoglires</taxon>
        <taxon>Glires</taxon>
        <taxon>Rodentia</taxon>
        <taxon>Myomorpha</taxon>
        <taxon>Muroidea</taxon>
        <taxon>Cricetidae</taxon>
        <taxon>Arvicolinae</taxon>
        <taxon>Myodes</taxon>
    </lineage>
</organism>
<dbReference type="PROSITE" id="PS00237">
    <property type="entry name" value="G_PROTEIN_RECEP_F1_1"/>
    <property type="match status" value="1"/>
</dbReference>
<dbReference type="InterPro" id="IPR005394">
    <property type="entry name" value="P2Y12_rcpt"/>
</dbReference>
<dbReference type="PANTHER" id="PTHR24233:SF0">
    <property type="entry name" value="P2Y PURINOCEPTOR 12"/>
    <property type="match status" value="1"/>
</dbReference>
<feature type="transmembrane region" description="Helical" evidence="13">
    <location>
        <begin position="147"/>
        <end position="167"/>
    </location>
</feature>
<keyword evidence="5 11" id="KW-0297">G-protein coupled receptor</keyword>
<dbReference type="GO" id="GO:0045028">
    <property type="term" value="F:G protein-coupled purinergic nucleotide receptor activity"/>
    <property type="evidence" value="ECO:0007669"/>
    <property type="project" value="InterPro"/>
</dbReference>
<keyword evidence="3 11" id="KW-0812">Transmembrane</keyword>
<dbReference type="AlphaFoldDB" id="A0AAW0I664"/>
<evidence type="ECO:0000256" key="12">
    <source>
        <dbReference type="SAM" id="MobiDB-lite"/>
    </source>
</evidence>
<dbReference type="SUPFAM" id="SSF81321">
    <property type="entry name" value="Family A G protein-coupled receptor-like"/>
    <property type="match status" value="2"/>
</dbReference>
<evidence type="ECO:0000256" key="5">
    <source>
        <dbReference type="ARBA" id="ARBA00023040"/>
    </source>
</evidence>
<evidence type="ECO:0000313" key="15">
    <source>
        <dbReference type="EMBL" id="KAK7809772.1"/>
    </source>
</evidence>
<feature type="transmembrane region" description="Helical" evidence="13">
    <location>
        <begin position="68"/>
        <end position="88"/>
    </location>
</feature>
<comment type="caution">
    <text evidence="15">The sequence shown here is derived from an EMBL/GenBank/DDBJ whole genome shotgun (WGS) entry which is preliminary data.</text>
</comment>
<feature type="transmembrane region" description="Helical" evidence="13">
    <location>
        <begin position="634"/>
        <end position="654"/>
    </location>
</feature>
<feature type="region of interest" description="Disordered" evidence="12">
    <location>
        <begin position="327"/>
        <end position="347"/>
    </location>
</feature>
<feature type="transmembrane region" description="Helical" evidence="13">
    <location>
        <begin position="550"/>
        <end position="571"/>
    </location>
</feature>
<dbReference type="PRINTS" id="PR01157">
    <property type="entry name" value="P2YPURNOCPTR"/>
</dbReference>
<keyword evidence="10 11" id="KW-0807">Transducer</keyword>
<evidence type="ECO:0000256" key="13">
    <source>
        <dbReference type="SAM" id="Phobius"/>
    </source>
</evidence>
<evidence type="ECO:0000313" key="16">
    <source>
        <dbReference type="Proteomes" id="UP001488838"/>
    </source>
</evidence>
<protein>
    <recommendedName>
        <fullName evidence="14">G-protein coupled receptors family 1 profile domain-containing protein</fullName>
    </recommendedName>
</protein>
<accession>A0AAW0I664</accession>
<name>A0AAW0I664_MYOGA</name>
<feature type="transmembrane region" description="Helical" evidence="13">
    <location>
        <begin position="591"/>
        <end position="614"/>
    </location>
</feature>
<feature type="transmembrane region" description="Helical" evidence="13">
    <location>
        <begin position="494"/>
        <end position="515"/>
    </location>
</feature>
<evidence type="ECO:0000259" key="14">
    <source>
        <dbReference type="PROSITE" id="PS50262"/>
    </source>
</evidence>
<feature type="transmembrane region" description="Helical" evidence="13">
    <location>
        <begin position="36"/>
        <end position="56"/>
    </location>
</feature>
<evidence type="ECO:0000256" key="10">
    <source>
        <dbReference type="ARBA" id="ARBA00023224"/>
    </source>
</evidence>
<proteinExistence type="inferred from homology"/>
<dbReference type="PROSITE" id="PS50262">
    <property type="entry name" value="G_PROTEIN_RECEP_F1_2"/>
    <property type="match status" value="2"/>
</dbReference>
<keyword evidence="8 11" id="KW-0675">Receptor</keyword>
<evidence type="ECO:0000256" key="6">
    <source>
        <dbReference type="ARBA" id="ARBA00023136"/>
    </source>
</evidence>
<feature type="transmembrane region" description="Helical" evidence="13">
    <location>
        <begin position="240"/>
        <end position="260"/>
    </location>
</feature>
<evidence type="ECO:0000256" key="2">
    <source>
        <dbReference type="ARBA" id="ARBA00022475"/>
    </source>
</evidence>
<keyword evidence="7" id="KW-1015">Disulfide bond</keyword>
<dbReference type="InterPro" id="IPR008109">
    <property type="entry name" value="P2Y13_rcpt"/>
</dbReference>
<dbReference type="Gene3D" id="1.20.1070.10">
    <property type="entry name" value="Rhodopsin 7-helix transmembrane proteins"/>
    <property type="match status" value="2"/>
</dbReference>
<feature type="transmembrane region" description="Helical" evidence="13">
    <location>
        <begin position="380"/>
        <end position="404"/>
    </location>
</feature>
<evidence type="ECO:0000256" key="8">
    <source>
        <dbReference type="ARBA" id="ARBA00023170"/>
    </source>
</evidence>
<keyword evidence="6 13" id="KW-0472">Membrane</keyword>
<keyword evidence="2" id="KW-1003">Cell membrane</keyword>
<comment type="similarity">
    <text evidence="11">Belongs to the G-protein coupled receptor 1 family.</text>
</comment>
<keyword evidence="4 13" id="KW-1133">Transmembrane helix</keyword>
<evidence type="ECO:0000256" key="1">
    <source>
        <dbReference type="ARBA" id="ARBA00004651"/>
    </source>
</evidence>
<dbReference type="GO" id="GO:0005886">
    <property type="term" value="C:plasma membrane"/>
    <property type="evidence" value="ECO:0007669"/>
    <property type="project" value="UniProtKB-SubCell"/>
</dbReference>
<evidence type="ECO:0000256" key="7">
    <source>
        <dbReference type="ARBA" id="ARBA00023157"/>
    </source>
</evidence>
<feature type="domain" description="G-protein coupled receptors family 1 profile" evidence="14">
    <location>
        <begin position="396"/>
        <end position="650"/>
    </location>
</feature>
<evidence type="ECO:0000256" key="4">
    <source>
        <dbReference type="ARBA" id="ARBA00022989"/>
    </source>
</evidence>
<comment type="subcellular location">
    <subcellularLocation>
        <location evidence="1">Cell membrane</location>
        <topology evidence="1">Multi-pass membrane protein</topology>
    </subcellularLocation>
</comment>
<sequence length="687" mass="78976">MEMPTMNTTTANSTFPPENGTQCSRDYKITQVLFPLLYTVLFFAGLITNSLAMRIFFQIRSKSNFIIFLKNTVISDLLMILTFPFKILSDAKLGAGPLRTLVCQVTSVTFYFTMYISISFLGLITIDRYLKTTRPFKTSNSSKLLGAKILSVVIWAFMFLLSLPNMILTNRRPKDKNIKKCSFLKSEFGLVWHEIVNYICQVIFWINFLIVIVCYSLITKELYRSYVRTRGVGKAPKKRVNVRVFIIIAVFFICFVPFHFARIPYTLSQTRAVFDCTAENTLFYVKESTLWLTSLNACLDPFIYFFLCKSFRNSLKSMLRCSNAMAHSGDNKKKGQEGSDPSYGPLHQRNPNMLETANATAMQGFNKSERCPRDTRVTQLVFPALYTVVFLTGLLLNTVALWVFVHIPSHSTFIIYLKNTLVADLIMTLMLPFKILSDSHLGPWQLRGFVCNFSSVIFYETMYVGIIMLGLIAFDRFLKIIRPFRKCFAKKPAFAKLVSTLVWLLMFFVSLPNMLLNNKEATPSSVKKCTSLKSPLGLVWHQTVNHTCQFIFWTVFTLMLLFYVVITKKVYNSYRKFTGKEDRHKRVEMKVFIVVAVFFVCFAPFHFVRVPYTYSQTSKTDCRLANQLFVAKETALFLAATNICMDPLIYILLCKKFTERAPCMRGRRMAVSSQEQPSSHTDNIVLA</sequence>
<dbReference type="FunFam" id="1.20.1070.10:FF:000049">
    <property type="entry name" value="G-protein coupled receptor 87"/>
    <property type="match status" value="2"/>
</dbReference>
<evidence type="ECO:0000256" key="3">
    <source>
        <dbReference type="ARBA" id="ARBA00022692"/>
    </source>
</evidence>